<dbReference type="Gene3D" id="3.40.50.80">
    <property type="entry name" value="Nucleotide-binding domain of ferredoxin-NADP reductase (FNR) module"/>
    <property type="match status" value="2"/>
</dbReference>
<accession>A0A0N4VKZ9</accession>
<dbReference type="Gene3D" id="1.10.238.10">
    <property type="entry name" value="EF-hand"/>
    <property type="match status" value="1"/>
</dbReference>
<dbReference type="PANTHER" id="PTHR11475:SF144">
    <property type="entry name" value="NAD(P)H OXIDASE (H2O2-FORMING)"/>
    <property type="match status" value="1"/>
</dbReference>
<dbReference type="InterPro" id="IPR017938">
    <property type="entry name" value="Riboflavin_synthase-like_b-brl"/>
</dbReference>
<dbReference type="PROSITE" id="PS50292">
    <property type="entry name" value="PEROXIDASE_3"/>
    <property type="match status" value="1"/>
</dbReference>
<comment type="catalytic activity">
    <reaction evidence="16">
        <text>NADPH + O2 + H(+) = H2O2 + NADP(+)</text>
        <dbReference type="Rhea" id="RHEA:11260"/>
        <dbReference type="ChEBI" id="CHEBI:15378"/>
        <dbReference type="ChEBI" id="CHEBI:15379"/>
        <dbReference type="ChEBI" id="CHEBI:16240"/>
        <dbReference type="ChEBI" id="CHEBI:57783"/>
        <dbReference type="ChEBI" id="CHEBI:58349"/>
        <dbReference type="EC" id="1.6.3.1"/>
    </reaction>
</comment>
<dbReference type="InterPro" id="IPR011992">
    <property type="entry name" value="EF-hand-dom_pair"/>
</dbReference>
<dbReference type="SUPFAM" id="SSF47473">
    <property type="entry name" value="EF-hand"/>
    <property type="match status" value="1"/>
</dbReference>
<dbReference type="EC" id="1.6.3.1" evidence="3"/>
<keyword evidence="7" id="KW-0677">Repeat</keyword>
<dbReference type="SUPFAM" id="SSF52343">
    <property type="entry name" value="Ferredoxin reductase-like, C-terminal NADP-linked domain"/>
    <property type="match status" value="1"/>
</dbReference>
<dbReference type="InterPro" id="IPR013112">
    <property type="entry name" value="FAD-bd_8"/>
</dbReference>
<organism evidence="23">
    <name type="scientific">Enterobius vermicularis</name>
    <name type="common">Human pinworm</name>
    <dbReference type="NCBI Taxonomy" id="51028"/>
    <lineage>
        <taxon>Eukaryota</taxon>
        <taxon>Metazoa</taxon>
        <taxon>Ecdysozoa</taxon>
        <taxon>Nematoda</taxon>
        <taxon>Chromadorea</taxon>
        <taxon>Rhabditida</taxon>
        <taxon>Spirurina</taxon>
        <taxon>Oxyuridomorpha</taxon>
        <taxon>Oxyuroidea</taxon>
        <taxon>Oxyuridae</taxon>
        <taxon>Enterobius</taxon>
    </lineage>
</organism>
<dbReference type="SUPFAM" id="SSF63380">
    <property type="entry name" value="Riboflavin synthase domain-like"/>
    <property type="match status" value="1"/>
</dbReference>
<evidence type="ECO:0000313" key="21">
    <source>
        <dbReference type="EMBL" id="VDD96094.1"/>
    </source>
</evidence>
<dbReference type="GO" id="GO:0004601">
    <property type="term" value="F:peroxidase activity"/>
    <property type="evidence" value="ECO:0007669"/>
    <property type="project" value="UniProtKB-KW"/>
</dbReference>
<gene>
    <name evidence="21" type="ORF">EVEC_LOCUS10845</name>
</gene>
<feature type="transmembrane region" description="Helical" evidence="18">
    <location>
        <begin position="937"/>
        <end position="956"/>
    </location>
</feature>
<feature type="domain" description="EF-hand" evidence="19">
    <location>
        <begin position="804"/>
        <end position="839"/>
    </location>
</feature>
<evidence type="ECO:0000256" key="11">
    <source>
        <dbReference type="ARBA" id="ARBA00022989"/>
    </source>
</evidence>
<dbReference type="InterPro" id="IPR017927">
    <property type="entry name" value="FAD-bd_FR_type"/>
</dbReference>
<keyword evidence="8" id="KW-0274">FAD</keyword>
<feature type="transmembrane region" description="Helical" evidence="18">
    <location>
        <begin position="1013"/>
        <end position="1035"/>
    </location>
</feature>
<evidence type="ECO:0000313" key="23">
    <source>
        <dbReference type="WBParaSite" id="EVEC_0001155201-mRNA-1"/>
    </source>
</evidence>
<reference evidence="21 22" key="2">
    <citation type="submission" date="2018-10" db="EMBL/GenBank/DDBJ databases">
        <authorList>
            <consortium name="Pathogen Informatics"/>
        </authorList>
    </citation>
    <scope>NUCLEOTIDE SEQUENCE [LARGE SCALE GENOMIC DNA]</scope>
</reference>
<dbReference type="Pfam" id="PF03098">
    <property type="entry name" value="An_peroxidase"/>
    <property type="match status" value="1"/>
</dbReference>
<evidence type="ECO:0000256" key="10">
    <source>
        <dbReference type="ARBA" id="ARBA00022857"/>
    </source>
</evidence>
<name>A0A0N4VKZ9_ENTVE</name>
<comment type="subcellular location">
    <subcellularLocation>
        <location evidence="1">Membrane</location>
        <topology evidence="1">Multi-pass membrane protein</topology>
    </subcellularLocation>
</comment>
<keyword evidence="22" id="KW-1185">Reference proteome</keyword>
<dbReference type="InterPro" id="IPR002048">
    <property type="entry name" value="EF_hand_dom"/>
</dbReference>
<dbReference type="GO" id="GO:0020037">
    <property type="term" value="F:heme binding"/>
    <property type="evidence" value="ECO:0007669"/>
    <property type="project" value="InterPro"/>
</dbReference>
<evidence type="ECO:0000256" key="18">
    <source>
        <dbReference type="SAM" id="Phobius"/>
    </source>
</evidence>
<dbReference type="FunFam" id="2.40.30.10:FF:000195">
    <property type="entry name" value="DUal OXidase"/>
    <property type="match status" value="1"/>
</dbReference>
<evidence type="ECO:0000256" key="7">
    <source>
        <dbReference type="ARBA" id="ARBA00022737"/>
    </source>
</evidence>
<dbReference type="PROSITE" id="PS51384">
    <property type="entry name" value="FAD_FR"/>
    <property type="match status" value="1"/>
</dbReference>
<feature type="binding site" description="axial binding residue" evidence="17">
    <location>
        <position position="268"/>
    </location>
    <ligand>
        <name>heme b</name>
        <dbReference type="ChEBI" id="CHEBI:60344"/>
    </ligand>
    <ligandPart>
        <name>Fe</name>
        <dbReference type="ChEBI" id="CHEBI:18248"/>
    </ligandPart>
</feature>
<dbReference type="FunFam" id="1.10.640.10:FF:000004">
    <property type="entry name" value="Dual oxidase 2"/>
    <property type="match status" value="1"/>
</dbReference>
<sequence>MLNTDLPSAREISELVFRGPNGIQSTRNITTMLVFFSQIVAYEIMQSTQISCPLEMHKITVPKCDRTFDSNCKGKVEMPFIRAKYDKTTGYGFNTPREQLNERTSWIDASFLYSVEEPWVASLRSWSNGTLAEGHIPGYPPLNNPHIPLINPAPPQINRLMNPERLFMLGDPRANENPGLLSLGLILYRWHNIQARRIQKENPDWTDEDVFQAARRWVIATFQKITLYDFLPALLGDSDAIPPYTRYQPHVPPGVSHAFATAAFRYPHSLIPPALLLRKNMKNKCEFRDDVGGFPALRLCQNWWNAQEIVREYSVDEIVLGMASQIAEKDDVVVVEDLRDYVFGPMHFTRLDAVALSIMRGRDNGLPPYNVLRKSFNLPLRNWSTINPELFAEKPMMFVKLAHLYGDDISNLDAYVGGMLETNEHGPGELFSAIIRDQFIRIRDGDRFWFENTLNGLFTDEEIEKIRSVTLKDVIRETTSISGEELQENVFFWKNGDPCPQPFHVNSTGLESCVPFMRMDHFTGNEVTYIYSCIAIGIIPIICIGIGYLLIQKRRKMGGGLHPCLKKKLMEQHYRNESMIIDTIKSETKEKLRMTAIEWVKENYCRTVVCVVDVQPAIRVEKPRGGLLRYFDLTELEILQVIMSETGPSSNHEPLLLISAPKHHDVLLRLSSEYRCWQLIRVLRECMETNGKQFRLQRLPHNVILDIAETTERRQAKLDRFFREAYAKLFNKSNFSDGEQNINEGVSEEVLNTALTKAELAEALGMVETDLFVERMFACMARNGETHVTFAGFFRVLALFTQGTLRDKMKILFDMCDRDGTGCVERAEFCNFVKSLNCAAGVRVDEAVQDAVLESVLKSSGIGSDRSVLNSDDLETIFHQNEKINRPVGVHMRGAKMKINLEETQSISSFTLEPGSESKETCFSQWLAYIESYRQHIVILFIFSAINLLLFFERFWHYRYETEHRDLRRVMGVGIAITRGAAASLSFCMGLILTTVCRNIITLARETPLKAYIPFDSAIAFHKIVAITAGFWALVHTVGHCVNFYHVATQSKEGLQCLFQDAVFRTNFLPSISYWFYGTITGITGILLVAIMSIIYVFSAPAVLKQAYHAFRVTHLLNILLYALTILHGLPKLLDSPKFFYYVIGPSVLFIIDRIVGLRRQYEKLQIISAEILPSDIIYIKFKRPHQFRFRSGQWVRVSCPAFSCTFNEMHAFSLASAPQDPVLELYIKAVGPWTWSLRNEIACSQSNASSYPVLHLNGPYGDGNQEWHEFDVAVLIGGGIGVTPYASILTDLVYSKSSGKYNAIKCKKKLDDRDLLETHIFVTQFFHRFDLRTTMLYICENCFRGSTGGRSMFTGLRATNHFGRPKFESFFRYVQRSHPQVEEVGVFSCGPDSINREIRDACTTANRVRNAPSFQHRFETF</sequence>
<evidence type="ECO:0000259" key="20">
    <source>
        <dbReference type="PROSITE" id="PS51384"/>
    </source>
</evidence>
<keyword evidence="12" id="KW-0560">Oxidoreductase</keyword>
<reference evidence="23" key="1">
    <citation type="submission" date="2017-02" db="UniProtKB">
        <authorList>
            <consortium name="WormBaseParasite"/>
        </authorList>
    </citation>
    <scope>IDENTIFICATION</scope>
</reference>
<dbReference type="InterPro" id="IPR013121">
    <property type="entry name" value="Fe_red_NAD-bd_6"/>
</dbReference>
<feature type="transmembrane region" description="Helical" evidence="18">
    <location>
        <begin position="976"/>
        <end position="1001"/>
    </location>
</feature>
<dbReference type="PRINTS" id="PR00457">
    <property type="entry name" value="ANPEROXIDASE"/>
</dbReference>
<keyword evidence="10" id="KW-0521">NADP</keyword>
<evidence type="ECO:0000256" key="16">
    <source>
        <dbReference type="ARBA" id="ARBA00048762"/>
    </source>
</evidence>
<dbReference type="Gene3D" id="1.10.640.10">
    <property type="entry name" value="Haem peroxidase domain superfamily, animal type"/>
    <property type="match status" value="1"/>
</dbReference>
<dbReference type="InterPro" id="IPR039261">
    <property type="entry name" value="FNR_nucleotide-bd"/>
</dbReference>
<dbReference type="OrthoDB" id="6019201at2759"/>
<dbReference type="GO" id="GO:0016174">
    <property type="term" value="F:NAD(P)H oxidase H2O2-forming activity"/>
    <property type="evidence" value="ECO:0007669"/>
    <property type="project" value="UniProtKB-EC"/>
</dbReference>
<dbReference type="EMBL" id="UXUI01011262">
    <property type="protein sequence ID" value="VDD96094.1"/>
    <property type="molecule type" value="Genomic_DNA"/>
</dbReference>
<keyword evidence="5" id="KW-0285">Flavoprotein</keyword>
<evidence type="ECO:0000256" key="17">
    <source>
        <dbReference type="PIRSR" id="PIRSR619791-2"/>
    </source>
</evidence>
<keyword evidence="13 18" id="KW-0472">Membrane</keyword>
<dbReference type="PROSITE" id="PS00018">
    <property type="entry name" value="EF_HAND_1"/>
    <property type="match status" value="1"/>
</dbReference>
<dbReference type="WBParaSite" id="EVEC_0001155201-mRNA-1">
    <property type="protein sequence ID" value="EVEC_0001155201-mRNA-1"/>
    <property type="gene ID" value="EVEC_0001155201"/>
</dbReference>
<feature type="transmembrane region" description="Helical" evidence="18">
    <location>
        <begin position="1139"/>
        <end position="1156"/>
    </location>
</feature>
<proteinExistence type="inferred from homology"/>
<evidence type="ECO:0000256" key="13">
    <source>
        <dbReference type="ARBA" id="ARBA00023136"/>
    </source>
</evidence>
<evidence type="ECO:0000256" key="5">
    <source>
        <dbReference type="ARBA" id="ARBA00022630"/>
    </source>
</evidence>
<keyword evidence="9" id="KW-0106">Calcium</keyword>
<dbReference type="InterPro" id="IPR018247">
    <property type="entry name" value="EF_Hand_1_Ca_BS"/>
</dbReference>
<evidence type="ECO:0000256" key="3">
    <source>
        <dbReference type="ARBA" id="ARBA00012698"/>
    </source>
</evidence>
<feature type="domain" description="FAD-binding FR-type" evidence="20">
    <location>
        <begin position="1160"/>
        <end position="1267"/>
    </location>
</feature>
<dbReference type="PROSITE" id="PS50222">
    <property type="entry name" value="EF_HAND_2"/>
    <property type="match status" value="1"/>
</dbReference>
<evidence type="ECO:0000256" key="6">
    <source>
        <dbReference type="ARBA" id="ARBA00022692"/>
    </source>
</evidence>
<evidence type="ECO:0000256" key="15">
    <source>
        <dbReference type="ARBA" id="ARBA00047455"/>
    </source>
</evidence>
<evidence type="ECO:0000256" key="2">
    <source>
        <dbReference type="ARBA" id="ARBA00005644"/>
    </source>
</evidence>
<dbReference type="InterPro" id="IPR019791">
    <property type="entry name" value="Haem_peroxidase_animal"/>
</dbReference>
<dbReference type="Gene3D" id="2.40.30.10">
    <property type="entry name" value="Translation factors"/>
    <property type="match status" value="1"/>
</dbReference>
<evidence type="ECO:0000256" key="4">
    <source>
        <dbReference type="ARBA" id="ARBA00022559"/>
    </source>
</evidence>
<evidence type="ECO:0000256" key="14">
    <source>
        <dbReference type="ARBA" id="ARBA00023324"/>
    </source>
</evidence>
<evidence type="ECO:0000256" key="1">
    <source>
        <dbReference type="ARBA" id="ARBA00004141"/>
    </source>
</evidence>
<dbReference type="SFLD" id="SFLDG01169">
    <property type="entry name" value="NADPH_oxidase_subgroup_(NOX)"/>
    <property type="match status" value="1"/>
</dbReference>
<dbReference type="InterPro" id="IPR037120">
    <property type="entry name" value="Haem_peroxidase_sf_animal"/>
</dbReference>
<dbReference type="GO" id="GO:0016020">
    <property type="term" value="C:membrane"/>
    <property type="evidence" value="ECO:0007669"/>
    <property type="project" value="UniProtKB-SubCell"/>
</dbReference>
<protein>
    <recommendedName>
        <fullName evidence="3">NAD(P)H oxidase (H2O2-forming)</fullName>
        <ecNumber evidence="3">1.6.3.1</ecNumber>
    </recommendedName>
</protein>
<dbReference type="Proteomes" id="UP000274131">
    <property type="component" value="Unassembled WGS sequence"/>
</dbReference>
<evidence type="ECO:0000313" key="22">
    <source>
        <dbReference type="Proteomes" id="UP000274131"/>
    </source>
</evidence>
<dbReference type="GO" id="GO:0006979">
    <property type="term" value="P:response to oxidative stress"/>
    <property type="evidence" value="ECO:0007669"/>
    <property type="project" value="InterPro"/>
</dbReference>
<comment type="similarity">
    <text evidence="2">In the N-terminal section; belongs to the peroxidase family.</text>
</comment>
<evidence type="ECO:0000259" key="19">
    <source>
        <dbReference type="PROSITE" id="PS50222"/>
    </source>
</evidence>
<dbReference type="Pfam" id="PF08022">
    <property type="entry name" value="FAD_binding_8"/>
    <property type="match status" value="1"/>
</dbReference>
<feature type="transmembrane region" description="Helical" evidence="18">
    <location>
        <begin position="1074"/>
        <end position="1098"/>
    </location>
</feature>
<keyword evidence="14" id="KW-0376">Hydrogen peroxide</keyword>
<keyword evidence="11 18" id="KW-1133">Transmembrane helix</keyword>
<dbReference type="STRING" id="51028.A0A0N4VKZ9"/>
<evidence type="ECO:0000256" key="9">
    <source>
        <dbReference type="ARBA" id="ARBA00022837"/>
    </source>
</evidence>
<dbReference type="Pfam" id="PF01794">
    <property type="entry name" value="Ferric_reduct"/>
    <property type="match status" value="1"/>
</dbReference>
<dbReference type="InterPro" id="IPR013130">
    <property type="entry name" value="Fe3_Rdtase_TM_dom"/>
</dbReference>
<dbReference type="CDD" id="cd06186">
    <property type="entry name" value="NOX_Duox_like_FAD_NADP"/>
    <property type="match status" value="1"/>
</dbReference>
<evidence type="ECO:0000256" key="8">
    <source>
        <dbReference type="ARBA" id="ARBA00022827"/>
    </source>
</evidence>
<dbReference type="InterPro" id="IPR010255">
    <property type="entry name" value="Haem_peroxidase_sf"/>
</dbReference>
<keyword evidence="6 18" id="KW-0812">Transmembrane</keyword>
<keyword evidence="17" id="KW-0479">Metal-binding</keyword>
<keyword evidence="17" id="KW-0349">Heme</keyword>
<feature type="transmembrane region" description="Helical" evidence="18">
    <location>
        <begin position="1110"/>
        <end position="1127"/>
    </location>
</feature>
<feature type="transmembrane region" description="Helical" evidence="18">
    <location>
        <begin position="529"/>
        <end position="551"/>
    </location>
</feature>
<dbReference type="PANTHER" id="PTHR11475">
    <property type="entry name" value="OXIDASE/PEROXIDASE"/>
    <property type="match status" value="1"/>
</dbReference>
<dbReference type="GO" id="GO:0042744">
    <property type="term" value="P:hydrogen peroxide catabolic process"/>
    <property type="evidence" value="ECO:0007669"/>
    <property type="project" value="UniProtKB-KW"/>
</dbReference>
<keyword evidence="17" id="KW-0408">Iron</keyword>
<dbReference type="SUPFAM" id="SSF48113">
    <property type="entry name" value="Heme-dependent peroxidases"/>
    <property type="match status" value="1"/>
</dbReference>
<comment type="catalytic activity">
    <reaction evidence="15">
        <text>NADH + O2 + H(+) = H2O2 + NAD(+)</text>
        <dbReference type="Rhea" id="RHEA:11264"/>
        <dbReference type="ChEBI" id="CHEBI:15378"/>
        <dbReference type="ChEBI" id="CHEBI:15379"/>
        <dbReference type="ChEBI" id="CHEBI:16240"/>
        <dbReference type="ChEBI" id="CHEBI:57540"/>
        <dbReference type="ChEBI" id="CHEBI:57945"/>
        <dbReference type="EC" id="1.6.3.1"/>
    </reaction>
</comment>
<evidence type="ECO:0000256" key="12">
    <source>
        <dbReference type="ARBA" id="ARBA00023002"/>
    </source>
</evidence>
<dbReference type="GO" id="GO:0005509">
    <property type="term" value="F:calcium ion binding"/>
    <property type="evidence" value="ECO:0007669"/>
    <property type="project" value="InterPro"/>
</dbReference>
<dbReference type="Pfam" id="PF08030">
    <property type="entry name" value="NAD_binding_6"/>
    <property type="match status" value="1"/>
</dbReference>
<keyword evidence="4" id="KW-0575">Peroxidase</keyword>